<accession>A0AAE1B0A8</accession>
<evidence type="ECO:0000256" key="1">
    <source>
        <dbReference type="ARBA" id="ARBA00022536"/>
    </source>
</evidence>
<protein>
    <recommendedName>
        <fullName evidence="6">Fucolectin tachylectin-4 pentraxin-1 domain-containing protein</fullName>
    </recommendedName>
</protein>
<evidence type="ECO:0000256" key="2">
    <source>
        <dbReference type="ARBA" id="ARBA00022723"/>
    </source>
</evidence>
<keyword evidence="3" id="KW-0106">Calcium</keyword>
<dbReference type="Gene3D" id="2.60.120.260">
    <property type="entry name" value="Galactose-binding domain-like"/>
    <property type="match status" value="1"/>
</dbReference>
<organism evidence="7 8">
    <name type="scientific">Elysia crispata</name>
    <name type="common">lettuce slug</name>
    <dbReference type="NCBI Taxonomy" id="231223"/>
    <lineage>
        <taxon>Eukaryota</taxon>
        <taxon>Metazoa</taxon>
        <taxon>Spiralia</taxon>
        <taxon>Lophotrochozoa</taxon>
        <taxon>Mollusca</taxon>
        <taxon>Gastropoda</taxon>
        <taxon>Heterobranchia</taxon>
        <taxon>Euthyneura</taxon>
        <taxon>Panpulmonata</taxon>
        <taxon>Sacoglossa</taxon>
        <taxon>Placobranchoidea</taxon>
        <taxon>Plakobranchidae</taxon>
        <taxon>Elysia</taxon>
    </lineage>
</organism>
<dbReference type="EMBL" id="JAWDGP010000768">
    <property type="protein sequence ID" value="KAK3797378.1"/>
    <property type="molecule type" value="Genomic_DNA"/>
</dbReference>
<feature type="signal peptide" evidence="5">
    <location>
        <begin position="1"/>
        <end position="23"/>
    </location>
</feature>
<dbReference type="Gene3D" id="2.170.300.10">
    <property type="entry name" value="Tie2 ligand-binding domain superfamily"/>
    <property type="match status" value="2"/>
</dbReference>
<dbReference type="PANTHER" id="PTHR24043:SF8">
    <property type="entry name" value="EGF-LIKE DOMAIN-CONTAINING PROTEIN"/>
    <property type="match status" value="1"/>
</dbReference>
<dbReference type="InterPro" id="IPR042635">
    <property type="entry name" value="MEGF10/SREC1/2-like"/>
</dbReference>
<gene>
    <name evidence="7" type="ORF">RRG08_066331</name>
</gene>
<dbReference type="Proteomes" id="UP001283361">
    <property type="component" value="Unassembled WGS sequence"/>
</dbReference>
<dbReference type="GO" id="GO:0046872">
    <property type="term" value="F:metal ion binding"/>
    <property type="evidence" value="ECO:0007669"/>
    <property type="project" value="UniProtKB-KW"/>
</dbReference>
<reference evidence="7" key="1">
    <citation type="journal article" date="2023" name="G3 (Bethesda)">
        <title>A reference genome for the long-term kleptoplast-retaining sea slug Elysia crispata morphotype clarki.</title>
        <authorList>
            <person name="Eastman K.E."/>
            <person name="Pendleton A.L."/>
            <person name="Shaikh M.A."/>
            <person name="Suttiyut T."/>
            <person name="Ogas R."/>
            <person name="Tomko P."/>
            <person name="Gavelis G."/>
            <person name="Widhalm J.R."/>
            <person name="Wisecaver J.H."/>
        </authorList>
    </citation>
    <scope>NUCLEOTIDE SEQUENCE</scope>
    <source>
        <strain evidence="7">ECLA1</strain>
    </source>
</reference>
<evidence type="ECO:0000259" key="6">
    <source>
        <dbReference type="SMART" id="SM00607"/>
    </source>
</evidence>
<keyword evidence="4" id="KW-1015">Disulfide bond</keyword>
<comment type="caution">
    <text evidence="7">The sequence shown here is derived from an EMBL/GenBank/DDBJ whole genome shotgun (WGS) entry which is preliminary data.</text>
</comment>
<proteinExistence type="predicted"/>
<evidence type="ECO:0000256" key="5">
    <source>
        <dbReference type="SAM" id="SignalP"/>
    </source>
</evidence>
<keyword evidence="1" id="KW-0245">EGF-like domain</keyword>
<evidence type="ECO:0000256" key="3">
    <source>
        <dbReference type="ARBA" id="ARBA00022837"/>
    </source>
</evidence>
<dbReference type="GO" id="GO:0005044">
    <property type="term" value="F:scavenger receptor activity"/>
    <property type="evidence" value="ECO:0007669"/>
    <property type="project" value="InterPro"/>
</dbReference>
<dbReference type="InterPro" id="IPR008979">
    <property type="entry name" value="Galactose-bd-like_sf"/>
</dbReference>
<keyword evidence="8" id="KW-1185">Reference proteome</keyword>
<dbReference type="AlphaFoldDB" id="A0AAE1B0A8"/>
<sequence length="584" mass="64115">MNSLNVLARVLLLASVLYVITEARTQCEDDWFGPDCQYQCHCVGSAPCNKHDGSCSSGCHRDWFGPACQYSKMAFRVYNQNLREMRWLTDSNDTTCNKWEHSTLSVALNTAIPLSWIRVVVKDTVKNFTIFLKFKDSNQTLKCGSSAIVDDRTYDIVCNTHDLVKDFYLSGAGVKSLCSLYISAGRNVALKQQTEQSSTYKTWISSHAVDGKLDIPDNEDSQKATCTRTKWRDPGWWRLTFSQPANVSMFSIYNRRNPSWKYCCEQRLKGFHLTALDSQKVLLYEYIDQETERADMYIVRPHSMIKNVRVVQIEKGHPNWYLALCEVKVFGELSCGDGRYGLGCERRCNCVNQASCFVHSGGCPSGCAAGYIGEDCSVCLTGRYGSGCAEICSEKCGGDGNLCEQSGGACNQGCDPGYAGTHCQFLCPNGKYGPGCSESCNTECGGLTNACHHINGTCSYGCDAGYRGSMCDTECEAGSYGTGCLRLCSPHCAGTDRACHHVNGKCDKVGTVLQAVIRGSEEKSVIRHVKEATTVNNVTRPAAQIVHLPLATMSTGLVSMAVTKATLVLYVLRNVLLGNTETDV</sequence>
<dbReference type="Pfam" id="PF22633">
    <property type="entry name" value="F5_F8_type_C_2"/>
    <property type="match status" value="1"/>
</dbReference>
<keyword evidence="5" id="KW-0732">Signal</keyword>
<evidence type="ECO:0000313" key="8">
    <source>
        <dbReference type="Proteomes" id="UP001283361"/>
    </source>
</evidence>
<evidence type="ECO:0000256" key="4">
    <source>
        <dbReference type="ARBA" id="ARBA00023157"/>
    </source>
</evidence>
<dbReference type="SUPFAM" id="SSF49785">
    <property type="entry name" value="Galactose-binding domain-like"/>
    <property type="match status" value="1"/>
</dbReference>
<name>A0AAE1B0A8_9GAST</name>
<dbReference type="InterPro" id="IPR006585">
    <property type="entry name" value="FTP1"/>
</dbReference>
<feature type="domain" description="Fucolectin tachylectin-4 pentraxin-1" evidence="6">
    <location>
        <begin position="185"/>
        <end position="336"/>
    </location>
</feature>
<evidence type="ECO:0000313" key="7">
    <source>
        <dbReference type="EMBL" id="KAK3797378.1"/>
    </source>
</evidence>
<keyword evidence="2" id="KW-0479">Metal-binding</keyword>
<dbReference type="PANTHER" id="PTHR24043">
    <property type="entry name" value="SCAVENGER RECEPTOR CLASS F"/>
    <property type="match status" value="1"/>
</dbReference>
<feature type="chain" id="PRO_5041970797" description="Fucolectin tachylectin-4 pentraxin-1 domain-containing protein" evidence="5">
    <location>
        <begin position="24"/>
        <end position="584"/>
    </location>
</feature>
<dbReference type="SMART" id="SM00607">
    <property type="entry name" value="FTP"/>
    <property type="match status" value="1"/>
</dbReference>